<dbReference type="Gene3D" id="3.40.50.300">
    <property type="entry name" value="P-loop containing nucleotide triphosphate hydrolases"/>
    <property type="match status" value="1"/>
</dbReference>
<gene>
    <name evidence="2" type="ORF">J2S11_000033</name>
</gene>
<sequence length="374" mass="41859">MVNSEENVQEKSCSGCGVKLQTQDKEKAGYVPKSALAKDRIICQRCFKITHYSEVSPVELTDEDYLRILHSIGDSRALVVKIVDMFDFNGSWITGIQRFVGNNPILVVGNKVDLLPKNMNLNRMKNWLQHSVKEMGLKPLDVLFCSAEKGMLIEELLQTIDHYRKKQNVYIVGATNVGKTTLINQILKKVGVQDNELLTASRFPGTTLDLIEIPFEDGSALYDTPGIINRHQMAHYISTEELKTVSPSKPIKPKVFQLDEQQTLFFGGLSRLDFVQGDHQSFVCYVSNLVTIHRTKLEKADELYSNHLGGLLSPPGENQLSTWPKMKKHSFKIKAEPTDIVFSGLGWVTLKGSGAYVEAHAPEGVTVTVRKALI</sequence>
<dbReference type="PANTHER" id="PTHR46434:SF1">
    <property type="entry name" value="GENETIC INTERACTOR OF PROHIBITINS 3, MITOCHONDRIAL"/>
    <property type="match status" value="1"/>
</dbReference>
<dbReference type="NCBIfam" id="TIGR03597">
    <property type="entry name" value="GTPase_YqeH"/>
    <property type="match status" value="1"/>
</dbReference>
<proteinExistence type="predicted"/>
<feature type="domain" description="CP-type G" evidence="1">
    <location>
        <begin position="63"/>
        <end position="230"/>
    </location>
</feature>
<keyword evidence="3" id="KW-1185">Reference proteome</keyword>
<name>A0ABT9VTD1_9BACI</name>
<evidence type="ECO:0000259" key="1">
    <source>
        <dbReference type="PROSITE" id="PS51721"/>
    </source>
</evidence>
<organism evidence="2 3">
    <name type="scientific">Caldalkalibacillus horti</name>
    <dbReference type="NCBI Taxonomy" id="77523"/>
    <lineage>
        <taxon>Bacteria</taxon>
        <taxon>Bacillati</taxon>
        <taxon>Bacillota</taxon>
        <taxon>Bacilli</taxon>
        <taxon>Bacillales</taxon>
        <taxon>Bacillaceae</taxon>
        <taxon>Caldalkalibacillus</taxon>
    </lineage>
</organism>
<reference evidence="2 3" key="1">
    <citation type="submission" date="2023-07" db="EMBL/GenBank/DDBJ databases">
        <title>Genomic Encyclopedia of Type Strains, Phase IV (KMG-IV): sequencing the most valuable type-strain genomes for metagenomic binning, comparative biology and taxonomic classification.</title>
        <authorList>
            <person name="Goeker M."/>
        </authorList>
    </citation>
    <scope>NUCLEOTIDE SEQUENCE [LARGE SCALE GENOMIC DNA]</scope>
    <source>
        <strain evidence="2 3">DSM 12751</strain>
    </source>
</reference>
<accession>A0ABT9VTD1</accession>
<dbReference type="InterPro" id="IPR019988">
    <property type="entry name" value="GTP-bd_ribosome_bgen_YqeH"/>
</dbReference>
<dbReference type="Proteomes" id="UP001235840">
    <property type="component" value="Unassembled WGS sequence"/>
</dbReference>
<dbReference type="InterPro" id="IPR027417">
    <property type="entry name" value="P-loop_NTPase"/>
</dbReference>
<dbReference type="CDD" id="cd01855">
    <property type="entry name" value="YqeH"/>
    <property type="match status" value="1"/>
</dbReference>
<dbReference type="EMBL" id="JAUSTY010000001">
    <property type="protein sequence ID" value="MDQ0164134.1"/>
    <property type="molecule type" value="Genomic_DNA"/>
</dbReference>
<dbReference type="InterPro" id="IPR050896">
    <property type="entry name" value="Mito_lipid_metab_GTPase"/>
</dbReference>
<dbReference type="RefSeq" id="WP_307389302.1">
    <property type="nucleotide sequence ID" value="NZ_BAAADK010000009.1"/>
</dbReference>
<evidence type="ECO:0000313" key="3">
    <source>
        <dbReference type="Proteomes" id="UP001235840"/>
    </source>
</evidence>
<dbReference type="InterPro" id="IPR030378">
    <property type="entry name" value="G_CP_dom"/>
</dbReference>
<dbReference type="SUPFAM" id="SSF52540">
    <property type="entry name" value="P-loop containing nucleoside triphosphate hydrolases"/>
    <property type="match status" value="1"/>
</dbReference>
<comment type="caution">
    <text evidence="2">The sequence shown here is derived from an EMBL/GenBank/DDBJ whole genome shotgun (WGS) entry which is preliminary data.</text>
</comment>
<dbReference type="PROSITE" id="PS51721">
    <property type="entry name" value="G_CP"/>
    <property type="match status" value="1"/>
</dbReference>
<dbReference type="Pfam" id="PF01926">
    <property type="entry name" value="MMR_HSR1"/>
    <property type="match status" value="1"/>
</dbReference>
<dbReference type="PANTHER" id="PTHR46434">
    <property type="entry name" value="GENETIC INTERACTOR OF PROHIBITINS 3, MITOCHONDRIAL"/>
    <property type="match status" value="1"/>
</dbReference>
<protein>
    <submittedName>
        <fullName evidence="2">Ribosome biogenesis GTPase YqeH</fullName>
    </submittedName>
</protein>
<dbReference type="Pfam" id="PF21516">
    <property type="entry name" value="YqeH-like_C"/>
    <property type="match status" value="1"/>
</dbReference>
<dbReference type="InterPro" id="IPR006073">
    <property type="entry name" value="GTP-bd"/>
</dbReference>
<dbReference type="InterPro" id="IPR048422">
    <property type="entry name" value="NOA1/YqeH-like_C"/>
</dbReference>
<evidence type="ECO:0000313" key="2">
    <source>
        <dbReference type="EMBL" id="MDQ0164134.1"/>
    </source>
</evidence>